<keyword evidence="1" id="KW-0732">Signal</keyword>
<comment type="caution">
    <text evidence="2">The sequence shown here is derived from an EMBL/GenBank/DDBJ whole genome shotgun (WGS) entry which is preliminary data.</text>
</comment>
<dbReference type="RefSeq" id="WP_235721692.1">
    <property type="nucleotide sequence ID" value="NZ_JAPKFM010000029.1"/>
</dbReference>
<dbReference type="Proteomes" id="UP001143347">
    <property type="component" value="Unassembled WGS sequence"/>
</dbReference>
<keyword evidence="3" id="KW-1185">Reference proteome</keyword>
<gene>
    <name evidence="2" type="ORF">OSB52_21095</name>
</gene>
<proteinExistence type="predicted"/>
<sequence>MGRRAWVVACTTSAVAAGLIAGTAHAQAGVRTQPIGQHCWGPSPHILDIPFYGGASVRTDARRPGVFAVWGHSASLSSYPVDTWVTITHLPTGHTETFHRRWSARLADRPGYRIDNLHASGPLTIRIRSVTHGPVPLPALTCSGSAVA</sequence>
<feature type="signal peptide" evidence="1">
    <location>
        <begin position="1"/>
        <end position="26"/>
    </location>
</feature>
<evidence type="ECO:0000313" key="3">
    <source>
        <dbReference type="Proteomes" id="UP001143347"/>
    </source>
</evidence>
<dbReference type="EMBL" id="JAPKFM010000029">
    <property type="protein sequence ID" value="MCX2966578.1"/>
    <property type="molecule type" value="Genomic_DNA"/>
</dbReference>
<accession>A0A9X3D7Y9</accession>
<protein>
    <submittedName>
        <fullName evidence="2">Uncharacterized protein</fullName>
    </submittedName>
</protein>
<feature type="chain" id="PRO_5040757514" evidence="1">
    <location>
        <begin position="27"/>
        <end position="148"/>
    </location>
</feature>
<organism evidence="2 3">
    <name type="scientific">Gordonia aquimaris</name>
    <dbReference type="NCBI Taxonomy" id="2984863"/>
    <lineage>
        <taxon>Bacteria</taxon>
        <taxon>Bacillati</taxon>
        <taxon>Actinomycetota</taxon>
        <taxon>Actinomycetes</taxon>
        <taxon>Mycobacteriales</taxon>
        <taxon>Gordoniaceae</taxon>
        <taxon>Gordonia</taxon>
    </lineage>
</organism>
<name>A0A9X3D7Y9_9ACTN</name>
<dbReference type="AlphaFoldDB" id="A0A9X3D7Y9"/>
<reference evidence="2" key="1">
    <citation type="submission" date="2022-10" db="EMBL/GenBank/DDBJ databases">
        <title>WGS of marine actinomycetes from Thailand.</title>
        <authorList>
            <person name="Thawai C."/>
        </authorList>
    </citation>
    <scope>NUCLEOTIDE SEQUENCE</scope>
    <source>
        <strain evidence="2">SW21</strain>
    </source>
</reference>
<evidence type="ECO:0000313" key="2">
    <source>
        <dbReference type="EMBL" id="MCX2966578.1"/>
    </source>
</evidence>
<evidence type="ECO:0000256" key="1">
    <source>
        <dbReference type="SAM" id="SignalP"/>
    </source>
</evidence>